<evidence type="ECO:0000313" key="2">
    <source>
        <dbReference type="Proteomes" id="UP001498398"/>
    </source>
</evidence>
<evidence type="ECO:0000313" key="1">
    <source>
        <dbReference type="EMBL" id="KAK7453450.1"/>
    </source>
</evidence>
<proteinExistence type="predicted"/>
<dbReference type="EMBL" id="JBANRG010000026">
    <property type="protein sequence ID" value="KAK7453450.1"/>
    <property type="molecule type" value="Genomic_DNA"/>
</dbReference>
<comment type="caution">
    <text evidence="1">The sequence shown here is derived from an EMBL/GenBank/DDBJ whole genome shotgun (WGS) entry which is preliminary data.</text>
</comment>
<name>A0ABR1JDE7_9AGAR</name>
<organism evidence="1 2">
    <name type="scientific">Marasmiellus scandens</name>
    <dbReference type="NCBI Taxonomy" id="2682957"/>
    <lineage>
        <taxon>Eukaryota</taxon>
        <taxon>Fungi</taxon>
        <taxon>Dikarya</taxon>
        <taxon>Basidiomycota</taxon>
        <taxon>Agaricomycotina</taxon>
        <taxon>Agaricomycetes</taxon>
        <taxon>Agaricomycetidae</taxon>
        <taxon>Agaricales</taxon>
        <taxon>Marasmiineae</taxon>
        <taxon>Omphalotaceae</taxon>
        <taxon>Marasmiellus</taxon>
    </lineage>
</organism>
<keyword evidence="2" id="KW-1185">Reference proteome</keyword>
<protein>
    <submittedName>
        <fullName evidence="1">Uncharacterized protein</fullName>
    </submittedName>
</protein>
<accession>A0ABR1JDE7</accession>
<gene>
    <name evidence="1" type="ORF">VKT23_011722</name>
</gene>
<reference evidence="1 2" key="1">
    <citation type="submission" date="2024-01" db="EMBL/GenBank/DDBJ databases">
        <title>A draft genome for the cacao thread blight pathogen Marasmiellus scandens.</title>
        <authorList>
            <person name="Baruah I.K."/>
            <person name="Leung J."/>
            <person name="Bukari Y."/>
            <person name="Amoako-Attah I."/>
            <person name="Meinhardt L.W."/>
            <person name="Bailey B.A."/>
            <person name="Cohen S.P."/>
        </authorList>
    </citation>
    <scope>NUCLEOTIDE SEQUENCE [LARGE SCALE GENOMIC DNA]</scope>
    <source>
        <strain evidence="1 2">GH-19</strain>
    </source>
</reference>
<dbReference type="Proteomes" id="UP001498398">
    <property type="component" value="Unassembled WGS sequence"/>
</dbReference>
<sequence length="262" mass="29340">MANSTHVTYDAGRTSYSSGEEGIYFGRRTPGLRLELPMMTVRSCSGSSSQLTKVDNVRPQKDFKTYDEFCSMLRDDYELTDEPVQEIEVIDECASPVNPRKFSLIDNWRIGINGTEVGPPKSPFLVPDFTSSPVAAINFASLQITSLPPCNDQVYARLCSDHSDVASTNRQDDVVNVIVTHPTHFHELYDAELERMIDETVDDASSSDNTVSVAVYVPPVHPKDIPQRTTKLSSALRWLPKRLKYTFLSKSSTVQRGLQSRQ</sequence>